<dbReference type="RefSeq" id="WP_160844874.1">
    <property type="nucleotide sequence ID" value="NZ_WVHT01000005.1"/>
</dbReference>
<dbReference type="AlphaFoldDB" id="A0A7K1YBF6"/>
<reference evidence="2 3" key="1">
    <citation type="submission" date="2019-11" db="EMBL/GenBank/DDBJ databases">
        <title>Pedobacter sp. HMF7647 Genome sequencing and assembly.</title>
        <authorList>
            <person name="Kang H."/>
            <person name="Kim H."/>
            <person name="Joh K."/>
        </authorList>
    </citation>
    <scope>NUCLEOTIDE SEQUENCE [LARGE SCALE GENOMIC DNA]</scope>
    <source>
        <strain evidence="2 3">HMF7647</strain>
    </source>
</reference>
<accession>A0A7K1YBF6</accession>
<protein>
    <submittedName>
        <fullName evidence="2">Transposase</fullName>
    </submittedName>
</protein>
<evidence type="ECO:0000313" key="2">
    <source>
        <dbReference type="EMBL" id="MXV51691.1"/>
    </source>
</evidence>
<dbReference type="Gene3D" id="3.30.70.1290">
    <property type="entry name" value="Transposase IS200-like"/>
    <property type="match status" value="1"/>
</dbReference>
<dbReference type="Proteomes" id="UP000466586">
    <property type="component" value="Unassembled WGS sequence"/>
</dbReference>
<gene>
    <name evidence="2" type="ORF">GS399_11970</name>
</gene>
<dbReference type="SMART" id="SM01321">
    <property type="entry name" value="Y1_Tnp"/>
    <property type="match status" value="1"/>
</dbReference>
<proteinExistence type="predicted"/>
<comment type="caution">
    <text evidence="2">The sequence shown here is derived from an EMBL/GenBank/DDBJ whole genome shotgun (WGS) entry which is preliminary data.</text>
</comment>
<dbReference type="PANTHER" id="PTHR36966">
    <property type="entry name" value="REP-ASSOCIATED TYROSINE TRANSPOSASE"/>
    <property type="match status" value="1"/>
</dbReference>
<evidence type="ECO:0000313" key="3">
    <source>
        <dbReference type="Proteomes" id="UP000466586"/>
    </source>
</evidence>
<dbReference type="InterPro" id="IPR052715">
    <property type="entry name" value="RAYT_transposase"/>
</dbReference>
<dbReference type="SUPFAM" id="SSF143422">
    <property type="entry name" value="Transposase IS200-like"/>
    <property type="match status" value="1"/>
</dbReference>
<feature type="domain" description="Transposase IS200-like" evidence="1">
    <location>
        <begin position="9"/>
        <end position="148"/>
    </location>
</feature>
<dbReference type="PANTHER" id="PTHR36966:SF1">
    <property type="entry name" value="REP-ASSOCIATED TYROSINE TRANSPOSASE"/>
    <property type="match status" value="1"/>
</dbReference>
<dbReference type="GO" id="GO:0004803">
    <property type="term" value="F:transposase activity"/>
    <property type="evidence" value="ECO:0007669"/>
    <property type="project" value="InterPro"/>
</dbReference>
<organism evidence="2 3">
    <name type="scientific">Hufsiella arboris</name>
    <dbReference type="NCBI Taxonomy" id="2695275"/>
    <lineage>
        <taxon>Bacteria</taxon>
        <taxon>Pseudomonadati</taxon>
        <taxon>Bacteroidota</taxon>
        <taxon>Sphingobacteriia</taxon>
        <taxon>Sphingobacteriales</taxon>
        <taxon>Sphingobacteriaceae</taxon>
        <taxon>Hufsiella</taxon>
    </lineage>
</organism>
<name>A0A7K1YBF6_9SPHI</name>
<dbReference type="NCBIfam" id="NF047646">
    <property type="entry name" value="REP_Tyr_transpos"/>
    <property type="match status" value="1"/>
</dbReference>
<keyword evidence="3" id="KW-1185">Reference proteome</keyword>
<dbReference type="InterPro" id="IPR036515">
    <property type="entry name" value="Transposase_17_sf"/>
</dbReference>
<dbReference type="EMBL" id="WVHT01000005">
    <property type="protein sequence ID" value="MXV51691.1"/>
    <property type="molecule type" value="Genomic_DNA"/>
</dbReference>
<dbReference type="InterPro" id="IPR002686">
    <property type="entry name" value="Transposase_17"/>
</dbReference>
<dbReference type="GO" id="GO:0006313">
    <property type="term" value="P:DNA transposition"/>
    <property type="evidence" value="ECO:0007669"/>
    <property type="project" value="InterPro"/>
</dbReference>
<evidence type="ECO:0000259" key="1">
    <source>
        <dbReference type="SMART" id="SM01321"/>
    </source>
</evidence>
<dbReference type="GO" id="GO:0043565">
    <property type="term" value="F:sequence-specific DNA binding"/>
    <property type="evidence" value="ECO:0007669"/>
    <property type="project" value="TreeGrafter"/>
</dbReference>
<dbReference type="Pfam" id="PF01797">
    <property type="entry name" value="Y1_Tnp"/>
    <property type="match status" value="1"/>
</dbReference>
<sequence>MSHKYKVKDQEEIHFITFAIVDWVDVFIRPVYKNIIAESLKYCRYNKGLNLHAYCLMTNHLHLLVSARHPEKLAQIIRDLKKFTNKQIIAAIQHEQESRREWMLHRFSYHAKFSNRIKDFKVWQDGYHAIECSSLALIAQKLDYIHNNPVKAGIVLNPEDYIYSSASNYIVNNGILDVEILNVGYSGVGNSV</sequence>